<dbReference type="GO" id="GO:0006900">
    <property type="term" value="P:vesicle budding from membrane"/>
    <property type="evidence" value="ECO:0007669"/>
    <property type="project" value="TreeGrafter"/>
</dbReference>
<organism evidence="2">
    <name type="scientific">Sesamum radiatum</name>
    <name type="common">Black benniseed</name>
    <dbReference type="NCBI Taxonomy" id="300843"/>
    <lineage>
        <taxon>Eukaryota</taxon>
        <taxon>Viridiplantae</taxon>
        <taxon>Streptophyta</taxon>
        <taxon>Embryophyta</taxon>
        <taxon>Tracheophyta</taxon>
        <taxon>Spermatophyta</taxon>
        <taxon>Magnoliopsida</taxon>
        <taxon>eudicotyledons</taxon>
        <taxon>Gunneridae</taxon>
        <taxon>Pentapetalae</taxon>
        <taxon>asterids</taxon>
        <taxon>lamiids</taxon>
        <taxon>Lamiales</taxon>
        <taxon>Pedaliaceae</taxon>
        <taxon>Sesamum</taxon>
    </lineage>
</organism>
<sequence>MQLLERFLACRPTGAAKDNRVVHVALYPIIKESFQLCYDITEILGILIDRFMELEIPDMVKVHEISLALPSSMMSLMPSTVGLRWLE</sequence>
<dbReference type="GO" id="GO:0072583">
    <property type="term" value="P:clathrin-dependent endocytosis"/>
    <property type="evidence" value="ECO:0007669"/>
    <property type="project" value="InterPro"/>
</dbReference>
<dbReference type="GO" id="GO:0030136">
    <property type="term" value="C:clathrin-coated vesicle"/>
    <property type="evidence" value="ECO:0007669"/>
    <property type="project" value="InterPro"/>
</dbReference>
<dbReference type="GO" id="GO:0005546">
    <property type="term" value="F:phosphatidylinositol-4,5-bisphosphate binding"/>
    <property type="evidence" value="ECO:0007669"/>
    <property type="project" value="TreeGrafter"/>
</dbReference>
<proteinExistence type="predicted"/>
<dbReference type="EMBL" id="JACGWJ010000021">
    <property type="protein sequence ID" value="KAL0335160.1"/>
    <property type="molecule type" value="Genomic_DNA"/>
</dbReference>
<dbReference type="PANTHER" id="PTHR22951:SF12">
    <property type="entry name" value="OS05G0426100 PROTEIN"/>
    <property type="match status" value="1"/>
</dbReference>
<comment type="caution">
    <text evidence="2">The sequence shown here is derived from an EMBL/GenBank/DDBJ whole genome shotgun (WGS) entry which is preliminary data.</text>
</comment>
<feature type="domain" description="AP180 N-terminal homology (ANTH)" evidence="1">
    <location>
        <begin position="2"/>
        <end position="65"/>
    </location>
</feature>
<dbReference type="Gene3D" id="1.20.58.150">
    <property type="entry name" value="ANTH domain"/>
    <property type="match status" value="1"/>
</dbReference>
<dbReference type="InterPro" id="IPR014712">
    <property type="entry name" value="ANTH_dom_sf"/>
</dbReference>
<dbReference type="GO" id="GO:0048268">
    <property type="term" value="P:clathrin coat assembly"/>
    <property type="evidence" value="ECO:0007669"/>
    <property type="project" value="InterPro"/>
</dbReference>
<reference evidence="2" key="1">
    <citation type="submission" date="2020-06" db="EMBL/GenBank/DDBJ databases">
        <authorList>
            <person name="Li T."/>
            <person name="Hu X."/>
            <person name="Zhang T."/>
            <person name="Song X."/>
            <person name="Zhang H."/>
            <person name="Dai N."/>
            <person name="Sheng W."/>
            <person name="Hou X."/>
            <person name="Wei L."/>
        </authorList>
    </citation>
    <scope>NUCLEOTIDE SEQUENCE</scope>
    <source>
        <strain evidence="2">G02</strain>
        <tissue evidence="2">Leaf</tissue>
    </source>
</reference>
<reference evidence="2" key="2">
    <citation type="journal article" date="2024" name="Plant">
        <title>Genomic evolution and insights into agronomic trait innovations of Sesamum species.</title>
        <authorList>
            <person name="Miao H."/>
            <person name="Wang L."/>
            <person name="Qu L."/>
            <person name="Liu H."/>
            <person name="Sun Y."/>
            <person name="Le M."/>
            <person name="Wang Q."/>
            <person name="Wei S."/>
            <person name="Zheng Y."/>
            <person name="Lin W."/>
            <person name="Duan Y."/>
            <person name="Cao H."/>
            <person name="Xiong S."/>
            <person name="Wang X."/>
            <person name="Wei L."/>
            <person name="Li C."/>
            <person name="Ma Q."/>
            <person name="Ju M."/>
            <person name="Zhao R."/>
            <person name="Li G."/>
            <person name="Mu C."/>
            <person name="Tian Q."/>
            <person name="Mei H."/>
            <person name="Zhang T."/>
            <person name="Gao T."/>
            <person name="Zhang H."/>
        </authorList>
    </citation>
    <scope>NUCLEOTIDE SEQUENCE</scope>
    <source>
        <strain evidence="2">G02</strain>
    </source>
</reference>
<evidence type="ECO:0000313" key="2">
    <source>
        <dbReference type="EMBL" id="KAL0335160.1"/>
    </source>
</evidence>
<dbReference type="GO" id="GO:0005545">
    <property type="term" value="F:1-phosphatidylinositol binding"/>
    <property type="evidence" value="ECO:0007669"/>
    <property type="project" value="InterPro"/>
</dbReference>
<dbReference type="GO" id="GO:0000149">
    <property type="term" value="F:SNARE binding"/>
    <property type="evidence" value="ECO:0007669"/>
    <property type="project" value="TreeGrafter"/>
</dbReference>
<dbReference type="InterPro" id="IPR045192">
    <property type="entry name" value="AP180-like"/>
</dbReference>
<protein>
    <submittedName>
        <fullName evidence="2">Clathrin assembly protein</fullName>
    </submittedName>
</protein>
<name>A0AAW2MTT8_SESRA</name>
<accession>A0AAW2MTT8</accession>
<dbReference type="GO" id="GO:0032050">
    <property type="term" value="F:clathrin heavy chain binding"/>
    <property type="evidence" value="ECO:0007669"/>
    <property type="project" value="TreeGrafter"/>
</dbReference>
<dbReference type="SUPFAM" id="SSF89009">
    <property type="entry name" value="GAT-like domain"/>
    <property type="match status" value="1"/>
</dbReference>
<gene>
    <name evidence="2" type="ORF">Sradi_4727900</name>
</gene>
<evidence type="ECO:0000259" key="1">
    <source>
        <dbReference type="Pfam" id="PF07651"/>
    </source>
</evidence>
<dbReference type="InterPro" id="IPR011417">
    <property type="entry name" value="ANTH_dom"/>
</dbReference>
<dbReference type="GO" id="GO:0005905">
    <property type="term" value="C:clathrin-coated pit"/>
    <property type="evidence" value="ECO:0007669"/>
    <property type="project" value="TreeGrafter"/>
</dbReference>
<dbReference type="Pfam" id="PF07651">
    <property type="entry name" value="ANTH"/>
    <property type="match status" value="1"/>
</dbReference>
<dbReference type="PANTHER" id="PTHR22951">
    <property type="entry name" value="CLATHRIN ASSEMBLY PROTEIN"/>
    <property type="match status" value="1"/>
</dbReference>
<dbReference type="AlphaFoldDB" id="A0AAW2MTT8"/>